<dbReference type="InterPro" id="IPR028431">
    <property type="entry name" value="NADP_DH_HndA-like"/>
</dbReference>
<dbReference type="Proteomes" id="UP001242010">
    <property type="component" value="Chromosome"/>
</dbReference>
<dbReference type="Gene3D" id="1.10.10.1590">
    <property type="entry name" value="NADH-quinone oxidoreductase subunit E"/>
    <property type="match status" value="1"/>
</dbReference>
<dbReference type="Gene3D" id="3.40.30.10">
    <property type="entry name" value="Glutaredoxin"/>
    <property type="match status" value="1"/>
</dbReference>
<name>A0ABN6UW83_9BACT</name>
<keyword evidence="2" id="KW-0001">2Fe-2S</keyword>
<evidence type="ECO:0000313" key="7">
    <source>
        <dbReference type="EMBL" id="BDU69051.1"/>
    </source>
</evidence>
<keyword evidence="5" id="KW-0411">Iron-sulfur</keyword>
<keyword evidence="8" id="KW-1185">Reference proteome</keyword>
<evidence type="ECO:0000256" key="2">
    <source>
        <dbReference type="ARBA" id="ARBA00022714"/>
    </source>
</evidence>
<evidence type="ECO:0000313" key="8">
    <source>
        <dbReference type="Proteomes" id="UP001242010"/>
    </source>
</evidence>
<dbReference type="RefSeq" id="WP_286355682.1">
    <property type="nucleotide sequence ID" value="NZ_AP027079.1"/>
</dbReference>
<evidence type="ECO:0000256" key="1">
    <source>
        <dbReference type="ARBA" id="ARBA00010643"/>
    </source>
</evidence>
<proteinExistence type="inferred from homology"/>
<dbReference type="SUPFAM" id="SSF52833">
    <property type="entry name" value="Thioredoxin-like"/>
    <property type="match status" value="1"/>
</dbReference>
<dbReference type="CDD" id="cd03064">
    <property type="entry name" value="TRX_Fd_NuoE"/>
    <property type="match status" value="1"/>
</dbReference>
<evidence type="ECO:0000256" key="3">
    <source>
        <dbReference type="ARBA" id="ARBA00022723"/>
    </source>
</evidence>
<evidence type="ECO:0000256" key="4">
    <source>
        <dbReference type="ARBA" id="ARBA00023004"/>
    </source>
</evidence>
<comment type="cofactor">
    <cofactor evidence="6">
        <name>[2Fe-2S] cluster</name>
        <dbReference type="ChEBI" id="CHEBI:190135"/>
    </cofactor>
</comment>
<reference evidence="8" key="1">
    <citation type="journal article" date="2023" name="Int. J. Syst. Evol. Microbiol.">
        <title>Mesoterricola silvestris gen. nov., sp. nov., Mesoterricola sediminis sp. nov., Geothrix oryzae sp. nov., Geothrix edaphica sp. nov., Geothrix rubra sp. nov., and Geothrix limicola sp. nov., six novel members of Acidobacteriota isolated from soils.</title>
        <authorList>
            <person name="Itoh H."/>
            <person name="Sugisawa Y."/>
            <person name="Mise K."/>
            <person name="Xu Z."/>
            <person name="Kuniyasu M."/>
            <person name="Ushijima N."/>
            <person name="Kawano K."/>
            <person name="Kobayashi E."/>
            <person name="Shiratori Y."/>
            <person name="Masuda Y."/>
            <person name="Senoo K."/>
        </authorList>
    </citation>
    <scope>NUCLEOTIDE SEQUENCE [LARGE SCALE GENOMIC DNA]</scope>
    <source>
        <strain evidence="8">Red222</strain>
    </source>
</reference>
<dbReference type="InterPro" id="IPR041921">
    <property type="entry name" value="NuoE_N"/>
</dbReference>
<keyword evidence="4" id="KW-0408">Iron</keyword>
<gene>
    <name evidence="7" type="ORF">GETHOR_11520</name>
</gene>
<evidence type="ECO:0000256" key="6">
    <source>
        <dbReference type="ARBA" id="ARBA00034078"/>
    </source>
</evidence>
<organism evidence="7 8">
    <name type="scientific">Geothrix oryzae</name>
    <dbReference type="NCBI Taxonomy" id="2927975"/>
    <lineage>
        <taxon>Bacteria</taxon>
        <taxon>Pseudomonadati</taxon>
        <taxon>Acidobacteriota</taxon>
        <taxon>Holophagae</taxon>
        <taxon>Holophagales</taxon>
        <taxon>Holophagaceae</taxon>
        <taxon>Geothrix</taxon>
    </lineage>
</organism>
<dbReference type="Pfam" id="PF01257">
    <property type="entry name" value="2Fe-2S_thioredx"/>
    <property type="match status" value="1"/>
</dbReference>
<keyword evidence="3" id="KW-0479">Metal-binding</keyword>
<dbReference type="PIRSF" id="PIRSF000216">
    <property type="entry name" value="NADH_DH_24kDa"/>
    <property type="match status" value="1"/>
</dbReference>
<dbReference type="InterPro" id="IPR002023">
    <property type="entry name" value="NuoE-like"/>
</dbReference>
<dbReference type="InterPro" id="IPR036249">
    <property type="entry name" value="Thioredoxin-like_sf"/>
</dbReference>
<dbReference type="InterPro" id="IPR042128">
    <property type="entry name" value="NuoE_dom"/>
</dbReference>
<accession>A0ABN6UW83</accession>
<dbReference type="EMBL" id="AP027079">
    <property type="protein sequence ID" value="BDU69051.1"/>
    <property type="molecule type" value="Genomic_DNA"/>
</dbReference>
<dbReference type="PANTHER" id="PTHR43342">
    <property type="entry name" value="NADH-QUINONE OXIDOREDUCTASE, E SUBUNIT"/>
    <property type="match status" value="1"/>
</dbReference>
<dbReference type="PANTHER" id="PTHR43342:SF1">
    <property type="entry name" value="BIFURCATING [FEFE] HYDROGENASE GAMMA SUBUNIT"/>
    <property type="match status" value="1"/>
</dbReference>
<evidence type="ECO:0000256" key="5">
    <source>
        <dbReference type="ARBA" id="ARBA00023014"/>
    </source>
</evidence>
<sequence length="173" mass="19673">MLMTEREFLAAEIQNLVDKYGRQRTSLVPILQEVKRKYHKIDSYAMQVTADLLGIHPVEVNSVVSFYAFLGDRPQGRYVIRLCRTISCDMAGKARVMRQLENDLGISFGQTTPDGKFTLEWANCIGMCDQGPALLVNERVFTRVTPESVHAILEECRRAFGQHATERKEVHLA</sequence>
<comment type="similarity">
    <text evidence="1">Belongs to the complex I 24 kDa subunit family.</text>
</comment>
<protein>
    <submittedName>
        <fullName evidence="7">NADH dehydrogenase subunit E</fullName>
    </submittedName>
</protein>